<name>A0ACB7IT15_PLECO</name>
<evidence type="ECO:0000313" key="2">
    <source>
        <dbReference type="Proteomes" id="UP000824881"/>
    </source>
</evidence>
<dbReference type="EMBL" id="WQMT02000007">
    <property type="protein sequence ID" value="KAG9220771.1"/>
    <property type="molecule type" value="Genomic_DNA"/>
</dbReference>
<sequence length="494" mass="54781">MQSTSINEIPIIRKELEASFRQGVTRSLEWRRHQLLQLAKMAQDHAEEWLQAIAADLGRPIAETHLMEIGPVVERAIVSAAQLETWAAPEVFTNVVPDWQKSWKPTVYRAAKGVVLIIGQVPWNYPMILILQPLSGAIAAGCCAVVKPSEVAPRFASLLAKLLPQYLDPSAFRVVLGGPDIGARMMEYRWDHVFFTGGEKIGRIIAAAAGKLLTPVTLELGGKSPVIIDSNYDIKLAAKRILWGKIANCGQLCVSPDHVYIAREKQEEFIAALKECYHQFFPDGALGSGSIGHIVNETHFNRLQSLLARTQGTIVLGGQTDDKLGMEPTIVADVTADDSLMEEELFGPILPILPVNSIEDAISRIRSGPHPLMMYVFTDDQEIKKNGQRNFSSPRFFLAEPVVVLANTISGQITFNDTLFELAVKELPFGGIGASGSGYYISRYGFDTFSYLRSSIDMPRDAEQSLEFRYPPFTEEKVAFLRTTTFMNIPNDRL</sequence>
<keyword evidence="2" id="KW-1185">Reference proteome</keyword>
<protein>
    <submittedName>
        <fullName evidence="1">Uncharacterized protein</fullName>
    </submittedName>
</protein>
<comment type="caution">
    <text evidence="1">The sequence shown here is derived from an EMBL/GenBank/DDBJ whole genome shotgun (WGS) entry which is preliminary data.</text>
</comment>
<evidence type="ECO:0000313" key="1">
    <source>
        <dbReference type="EMBL" id="KAG9220771.1"/>
    </source>
</evidence>
<gene>
    <name evidence="1" type="ORF">CCMSSC00406_0002629</name>
</gene>
<proteinExistence type="predicted"/>
<reference evidence="1 2" key="1">
    <citation type="journal article" date="2021" name="Appl. Environ. Microbiol.">
        <title>Genetic linkage and physical mapping for an oyster mushroom Pleurotus cornucopiae and QTL analysis for the trait cap color.</title>
        <authorList>
            <person name="Zhang Y."/>
            <person name="Gao W."/>
            <person name="Sonnenberg A."/>
            <person name="Chen Q."/>
            <person name="Zhang J."/>
            <person name="Huang C."/>
        </authorList>
    </citation>
    <scope>NUCLEOTIDE SEQUENCE [LARGE SCALE GENOMIC DNA]</scope>
    <source>
        <strain evidence="1">CCMSSC00406</strain>
    </source>
</reference>
<accession>A0ACB7IT15</accession>
<organism evidence="1 2">
    <name type="scientific">Pleurotus cornucopiae</name>
    <name type="common">Cornucopia mushroom</name>
    <dbReference type="NCBI Taxonomy" id="5321"/>
    <lineage>
        <taxon>Eukaryota</taxon>
        <taxon>Fungi</taxon>
        <taxon>Dikarya</taxon>
        <taxon>Basidiomycota</taxon>
        <taxon>Agaricomycotina</taxon>
        <taxon>Agaricomycetes</taxon>
        <taxon>Agaricomycetidae</taxon>
        <taxon>Agaricales</taxon>
        <taxon>Pleurotineae</taxon>
        <taxon>Pleurotaceae</taxon>
        <taxon>Pleurotus</taxon>
    </lineage>
</organism>
<dbReference type="Proteomes" id="UP000824881">
    <property type="component" value="Unassembled WGS sequence"/>
</dbReference>